<protein>
    <recommendedName>
        <fullName evidence="1">RNase H type-1 domain-containing protein</fullName>
    </recommendedName>
</protein>
<dbReference type="PANTHER" id="PTHR47074">
    <property type="entry name" value="BNAC02G40300D PROTEIN"/>
    <property type="match status" value="1"/>
</dbReference>
<evidence type="ECO:0000259" key="1">
    <source>
        <dbReference type="Pfam" id="PF13456"/>
    </source>
</evidence>
<dbReference type="EMBL" id="BTGU01000005">
    <property type="protein sequence ID" value="GMN35806.1"/>
    <property type="molecule type" value="Genomic_DNA"/>
</dbReference>
<evidence type="ECO:0000313" key="3">
    <source>
        <dbReference type="Proteomes" id="UP001187192"/>
    </source>
</evidence>
<dbReference type="GO" id="GO:0003676">
    <property type="term" value="F:nucleic acid binding"/>
    <property type="evidence" value="ECO:0007669"/>
    <property type="project" value="InterPro"/>
</dbReference>
<dbReference type="PANTHER" id="PTHR47074:SF11">
    <property type="entry name" value="REVERSE TRANSCRIPTASE-LIKE PROTEIN"/>
    <property type="match status" value="1"/>
</dbReference>
<reference evidence="2" key="1">
    <citation type="submission" date="2023-07" db="EMBL/GenBank/DDBJ databases">
        <title>draft genome sequence of fig (Ficus carica).</title>
        <authorList>
            <person name="Takahashi T."/>
            <person name="Nishimura K."/>
        </authorList>
    </citation>
    <scope>NUCLEOTIDE SEQUENCE</scope>
</reference>
<comment type="caution">
    <text evidence="2">The sequence shown here is derived from an EMBL/GenBank/DDBJ whole genome shotgun (WGS) entry which is preliminary data.</text>
</comment>
<organism evidence="2 3">
    <name type="scientific">Ficus carica</name>
    <name type="common">Common fig</name>
    <dbReference type="NCBI Taxonomy" id="3494"/>
    <lineage>
        <taxon>Eukaryota</taxon>
        <taxon>Viridiplantae</taxon>
        <taxon>Streptophyta</taxon>
        <taxon>Embryophyta</taxon>
        <taxon>Tracheophyta</taxon>
        <taxon>Spermatophyta</taxon>
        <taxon>Magnoliopsida</taxon>
        <taxon>eudicotyledons</taxon>
        <taxon>Gunneridae</taxon>
        <taxon>Pentapetalae</taxon>
        <taxon>rosids</taxon>
        <taxon>fabids</taxon>
        <taxon>Rosales</taxon>
        <taxon>Moraceae</taxon>
        <taxon>Ficeae</taxon>
        <taxon>Ficus</taxon>
    </lineage>
</organism>
<dbReference type="InterPro" id="IPR002156">
    <property type="entry name" value="RNaseH_domain"/>
</dbReference>
<proteinExistence type="predicted"/>
<dbReference type="InterPro" id="IPR012337">
    <property type="entry name" value="RNaseH-like_sf"/>
</dbReference>
<feature type="domain" description="RNase H type-1" evidence="1">
    <location>
        <begin position="38"/>
        <end position="158"/>
    </location>
</feature>
<keyword evidence="3" id="KW-1185">Reference proteome</keyword>
<accession>A0AA88A1X1</accession>
<sequence length="188" mass="20816">MIWLFFVCYSGPFGSIKIELVILKHKWHASRVGCIKINVDVAVDEAVGFVGIGVVARDERGMVLGVASWRMAGNFPPHVGECLAVRPGSWFALAYCYQDWIVEVDALNVYNTVCLSEQRLVKANVIQDICYSFQQVGSGFVCHGSRDGNLVVHFLARLAISSSSSRMWVDVLPKFLSPFVKADISSLK</sequence>
<dbReference type="AlphaFoldDB" id="A0AA88A1X1"/>
<name>A0AA88A1X1_FICCA</name>
<dbReference type="InterPro" id="IPR052929">
    <property type="entry name" value="RNase_H-like_EbsB-rel"/>
</dbReference>
<dbReference type="GO" id="GO:0004523">
    <property type="term" value="F:RNA-DNA hybrid ribonuclease activity"/>
    <property type="evidence" value="ECO:0007669"/>
    <property type="project" value="InterPro"/>
</dbReference>
<dbReference type="SUPFAM" id="SSF53098">
    <property type="entry name" value="Ribonuclease H-like"/>
    <property type="match status" value="1"/>
</dbReference>
<dbReference type="Pfam" id="PF13456">
    <property type="entry name" value="RVT_3"/>
    <property type="match status" value="1"/>
</dbReference>
<gene>
    <name evidence="2" type="ORF">TIFTF001_005540</name>
</gene>
<evidence type="ECO:0000313" key="2">
    <source>
        <dbReference type="EMBL" id="GMN35806.1"/>
    </source>
</evidence>
<dbReference type="Proteomes" id="UP001187192">
    <property type="component" value="Unassembled WGS sequence"/>
</dbReference>